<accession>A0A0L0T7S7</accession>
<proteinExistence type="predicted"/>
<dbReference type="Proteomes" id="UP000054350">
    <property type="component" value="Unassembled WGS sequence"/>
</dbReference>
<name>A0A0L0T7S7_ALLM3</name>
<reference evidence="1 2" key="1">
    <citation type="submission" date="2009-11" db="EMBL/GenBank/DDBJ databases">
        <title>Annotation of Allomyces macrogynus ATCC 38327.</title>
        <authorList>
            <consortium name="The Broad Institute Genome Sequencing Platform"/>
            <person name="Russ C."/>
            <person name="Cuomo C."/>
            <person name="Burger G."/>
            <person name="Gray M.W."/>
            <person name="Holland P.W.H."/>
            <person name="King N."/>
            <person name="Lang F.B.F."/>
            <person name="Roger A.J."/>
            <person name="Ruiz-Trillo I."/>
            <person name="Young S.K."/>
            <person name="Zeng Q."/>
            <person name="Gargeya S."/>
            <person name="Fitzgerald M."/>
            <person name="Haas B."/>
            <person name="Abouelleil A."/>
            <person name="Alvarado L."/>
            <person name="Arachchi H.M."/>
            <person name="Berlin A."/>
            <person name="Chapman S.B."/>
            <person name="Gearin G."/>
            <person name="Goldberg J."/>
            <person name="Griggs A."/>
            <person name="Gujja S."/>
            <person name="Hansen M."/>
            <person name="Heiman D."/>
            <person name="Howarth C."/>
            <person name="Larimer J."/>
            <person name="Lui A."/>
            <person name="MacDonald P.J.P."/>
            <person name="McCowen C."/>
            <person name="Montmayeur A."/>
            <person name="Murphy C."/>
            <person name="Neiman D."/>
            <person name="Pearson M."/>
            <person name="Priest M."/>
            <person name="Roberts A."/>
            <person name="Saif S."/>
            <person name="Shea T."/>
            <person name="Sisk P."/>
            <person name="Stolte C."/>
            <person name="Sykes S."/>
            <person name="Wortman J."/>
            <person name="Nusbaum C."/>
            <person name="Birren B."/>
        </authorList>
    </citation>
    <scope>NUCLEOTIDE SEQUENCE [LARGE SCALE GENOMIC DNA]</scope>
    <source>
        <strain evidence="1 2">ATCC 38327</strain>
    </source>
</reference>
<keyword evidence="2" id="KW-1185">Reference proteome</keyword>
<evidence type="ECO:0000313" key="1">
    <source>
        <dbReference type="EMBL" id="KNE70751.1"/>
    </source>
</evidence>
<protein>
    <submittedName>
        <fullName evidence="1">Uncharacterized protein</fullName>
    </submittedName>
</protein>
<organism evidence="1 2">
    <name type="scientific">Allomyces macrogynus (strain ATCC 38327)</name>
    <name type="common">Allomyces javanicus var. macrogynus</name>
    <dbReference type="NCBI Taxonomy" id="578462"/>
    <lineage>
        <taxon>Eukaryota</taxon>
        <taxon>Fungi</taxon>
        <taxon>Fungi incertae sedis</taxon>
        <taxon>Blastocladiomycota</taxon>
        <taxon>Blastocladiomycetes</taxon>
        <taxon>Blastocladiales</taxon>
        <taxon>Blastocladiaceae</taxon>
        <taxon>Allomyces</taxon>
    </lineage>
</organism>
<evidence type="ECO:0000313" key="2">
    <source>
        <dbReference type="Proteomes" id="UP000054350"/>
    </source>
</evidence>
<dbReference type="EMBL" id="GG745368">
    <property type="protein sequence ID" value="KNE70751.1"/>
    <property type="molecule type" value="Genomic_DNA"/>
</dbReference>
<gene>
    <name evidence="1" type="ORF">AMAG_20168</name>
</gene>
<dbReference type="AlphaFoldDB" id="A0A0L0T7S7"/>
<dbReference type="VEuPathDB" id="FungiDB:AMAG_20168"/>
<reference evidence="2" key="2">
    <citation type="submission" date="2009-11" db="EMBL/GenBank/DDBJ databases">
        <title>The Genome Sequence of Allomyces macrogynus strain ATCC 38327.</title>
        <authorList>
            <consortium name="The Broad Institute Genome Sequencing Platform"/>
            <person name="Russ C."/>
            <person name="Cuomo C."/>
            <person name="Shea T."/>
            <person name="Young S.K."/>
            <person name="Zeng Q."/>
            <person name="Koehrsen M."/>
            <person name="Haas B."/>
            <person name="Borodovsky M."/>
            <person name="Guigo R."/>
            <person name="Alvarado L."/>
            <person name="Berlin A."/>
            <person name="Borenstein D."/>
            <person name="Chen Z."/>
            <person name="Engels R."/>
            <person name="Freedman E."/>
            <person name="Gellesch M."/>
            <person name="Goldberg J."/>
            <person name="Griggs A."/>
            <person name="Gujja S."/>
            <person name="Heiman D."/>
            <person name="Hepburn T."/>
            <person name="Howarth C."/>
            <person name="Jen D."/>
            <person name="Larson L."/>
            <person name="Lewis B."/>
            <person name="Mehta T."/>
            <person name="Park D."/>
            <person name="Pearson M."/>
            <person name="Roberts A."/>
            <person name="Saif S."/>
            <person name="Shenoy N."/>
            <person name="Sisk P."/>
            <person name="Stolte C."/>
            <person name="Sykes S."/>
            <person name="Walk T."/>
            <person name="White J."/>
            <person name="Yandava C."/>
            <person name="Burger G."/>
            <person name="Gray M.W."/>
            <person name="Holland P.W.H."/>
            <person name="King N."/>
            <person name="Lang F.B.F."/>
            <person name="Roger A.J."/>
            <person name="Ruiz-Trillo I."/>
            <person name="Lander E."/>
            <person name="Nusbaum C."/>
        </authorList>
    </citation>
    <scope>NUCLEOTIDE SEQUENCE [LARGE SCALE GENOMIC DNA]</scope>
    <source>
        <strain evidence="2">ATCC 38327</strain>
    </source>
</reference>
<sequence>MARRLARHRSQRFIAASGRFQMSPVAHARLVVGSMSAHTLADTVARWVRDGSLRVADGFVCDDGGRELCAADRRLGDKMLGALDSALLPDFYRDVANVLLHGQQSERAE</sequence>